<keyword evidence="11" id="KW-0255">Endonuclease</keyword>
<keyword evidence="9" id="KW-0812">Transmembrane</keyword>
<sequence length="357" mass="40577">MGKLAVQKYFSFTILIITVMLMIFTITGLYGGEVNPAGNTARAMLVYALPILIVANVILLIYWCIMRRWHWALIPLITILCCIPYIGTLYQFGKSAEDAEVKKGIKIATYNVAMFGRETSGFMAQDILAEMKKQKVDIACMQEYNDQSGDRKNSDSYKEYFPYMAIGESDMVIYSRYPIVNHKNLNFEMTNNSAMWAEIKVDNEVYRVYNAHLETTGLNRTLHGAAKMAAQGIEIESNAVLKAIYGNYTIGMIARAGQANVLAMDMREAEVPIIVCGDFNDVPYSYVYNTMLGDKVDGFKECGNGWMYTFRGGNKKVRIDYIFHDKALEGLTYYRRDLTYSDHYPIFMKIATPSKNE</sequence>
<keyword evidence="9" id="KW-0472">Membrane</keyword>
<protein>
    <submittedName>
        <fullName evidence="11">Metal-dependent hydrolase, endonuclease/exonuclease/phosphatase family</fullName>
    </submittedName>
</protein>
<keyword evidence="11" id="KW-0269">Exonuclease</keyword>
<evidence type="ECO:0000256" key="4">
    <source>
        <dbReference type="ARBA" id="ARBA00022723"/>
    </source>
</evidence>
<keyword evidence="4" id="KW-0479">Metal-binding</keyword>
<dbReference type="RefSeq" id="WP_103916163.1">
    <property type="nucleotide sequence ID" value="NZ_FNUV01000008.1"/>
</dbReference>
<evidence type="ECO:0000256" key="6">
    <source>
        <dbReference type="ARBA" id="ARBA00022801"/>
    </source>
</evidence>
<dbReference type="GO" id="GO:0004527">
    <property type="term" value="F:exonuclease activity"/>
    <property type="evidence" value="ECO:0007669"/>
    <property type="project" value="UniProtKB-KW"/>
</dbReference>
<evidence type="ECO:0000256" key="8">
    <source>
        <dbReference type="ARBA" id="ARBA00023204"/>
    </source>
</evidence>
<feature type="domain" description="Endonuclease/exonuclease/phosphatase" evidence="10">
    <location>
        <begin position="108"/>
        <end position="343"/>
    </location>
</feature>
<evidence type="ECO:0000313" key="11">
    <source>
        <dbReference type="EMBL" id="SEG06677.1"/>
    </source>
</evidence>
<name>A0A1H5X5K7_XYLRU</name>
<dbReference type="Proteomes" id="UP000236735">
    <property type="component" value="Unassembled WGS sequence"/>
</dbReference>
<evidence type="ECO:0000256" key="9">
    <source>
        <dbReference type="SAM" id="Phobius"/>
    </source>
</evidence>
<gene>
    <name evidence="11" type="ORF">SAMN05216354_2624</name>
</gene>
<organism evidence="11 12">
    <name type="scientific">Xylanibacter ruminicola</name>
    <name type="common">Prevotella ruminicola</name>
    <dbReference type="NCBI Taxonomy" id="839"/>
    <lineage>
        <taxon>Bacteria</taxon>
        <taxon>Pseudomonadati</taxon>
        <taxon>Bacteroidota</taxon>
        <taxon>Bacteroidia</taxon>
        <taxon>Bacteroidales</taxon>
        <taxon>Prevotellaceae</taxon>
        <taxon>Xylanibacter</taxon>
    </lineage>
</organism>
<comment type="cofactor">
    <cofactor evidence="1">
        <name>Mn(2+)</name>
        <dbReference type="ChEBI" id="CHEBI:29035"/>
    </cofactor>
</comment>
<evidence type="ECO:0000256" key="3">
    <source>
        <dbReference type="ARBA" id="ARBA00022722"/>
    </source>
</evidence>
<dbReference type="InterPro" id="IPR005135">
    <property type="entry name" value="Endo/exonuclease/phosphatase"/>
</dbReference>
<dbReference type="PANTHER" id="PTHR15822:SF4">
    <property type="entry name" value="TYROSYL-DNA PHOSPHODIESTERASE 2"/>
    <property type="match status" value="1"/>
</dbReference>
<dbReference type="EMBL" id="FNUV01000008">
    <property type="protein sequence ID" value="SEG06677.1"/>
    <property type="molecule type" value="Genomic_DNA"/>
</dbReference>
<dbReference type="GO" id="GO:0004519">
    <property type="term" value="F:endonuclease activity"/>
    <property type="evidence" value="ECO:0007669"/>
    <property type="project" value="UniProtKB-KW"/>
</dbReference>
<keyword evidence="8" id="KW-0234">DNA repair</keyword>
<keyword evidence="9" id="KW-1133">Transmembrane helix</keyword>
<evidence type="ECO:0000256" key="7">
    <source>
        <dbReference type="ARBA" id="ARBA00022842"/>
    </source>
</evidence>
<feature type="transmembrane region" description="Helical" evidence="9">
    <location>
        <begin position="12"/>
        <end position="32"/>
    </location>
</feature>
<dbReference type="AlphaFoldDB" id="A0A1H5X5K7"/>
<proteinExistence type="predicted"/>
<dbReference type="InterPro" id="IPR051547">
    <property type="entry name" value="TDP2-like"/>
</dbReference>
<dbReference type="Pfam" id="PF03372">
    <property type="entry name" value="Exo_endo_phos"/>
    <property type="match status" value="1"/>
</dbReference>
<keyword evidence="3" id="KW-0540">Nuclease</keyword>
<feature type="transmembrane region" description="Helical" evidence="9">
    <location>
        <begin position="72"/>
        <end position="93"/>
    </location>
</feature>
<dbReference type="CDD" id="cd09084">
    <property type="entry name" value="EEP-2"/>
    <property type="match status" value="1"/>
</dbReference>
<reference evidence="11 12" key="1">
    <citation type="submission" date="2016-10" db="EMBL/GenBank/DDBJ databases">
        <authorList>
            <person name="de Groot N.N."/>
        </authorList>
    </citation>
    <scope>NUCLEOTIDE SEQUENCE [LARGE SCALE GENOMIC DNA]</scope>
    <source>
        <strain evidence="11 12">AR32</strain>
    </source>
</reference>
<feature type="transmembrane region" description="Helical" evidence="9">
    <location>
        <begin position="44"/>
        <end position="65"/>
    </location>
</feature>
<dbReference type="GO" id="GO:0006281">
    <property type="term" value="P:DNA repair"/>
    <property type="evidence" value="ECO:0007669"/>
    <property type="project" value="UniProtKB-KW"/>
</dbReference>
<evidence type="ECO:0000259" key="10">
    <source>
        <dbReference type="Pfam" id="PF03372"/>
    </source>
</evidence>
<comment type="cofactor">
    <cofactor evidence="2">
        <name>Mg(2+)</name>
        <dbReference type="ChEBI" id="CHEBI:18420"/>
    </cofactor>
</comment>
<evidence type="ECO:0000313" key="12">
    <source>
        <dbReference type="Proteomes" id="UP000236735"/>
    </source>
</evidence>
<evidence type="ECO:0000256" key="1">
    <source>
        <dbReference type="ARBA" id="ARBA00001936"/>
    </source>
</evidence>
<accession>A0A1H5X5K7</accession>
<dbReference type="PANTHER" id="PTHR15822">
    <property type="entry name" value="TRAF AND TNF RECEPTOR-ASSOCIATED PROTEIN"/>
    <property type="match status" value="1"/>
</dbReference>
<dbReference type="GO" id="GO:0046872">
    <property type="term" value="F:metal ion binding"/>
    <property type="evidence" value="ECO:0007669"/>
    <property type="project" value="UniProtKB-KW"/>
</dbReference>
<dbReference type="SUPFAM" id="SSF56219">
    <property type="entry name" value="DNase I-like"/>
    <property type="match status" value="1"/>
</dbReference>
<dbReference type="Gene3D" id="3.60.10.10">
    <property type="entry name" value="Endonuclease/exonuclease/phosphatase"/>
    <property type="match status" value="1"/>
</dbReference>
<evidence type="ECO:0000256" key="5">
    <source>
        <dbReference type="ARBA" id="ARBA00022763"/>
    </source>
</evidence>
<keyword evidence="7" id="KW-0460">Magnesium</keyword>
<keyword evidence="5" id="KW-0227">DNA damage</keyword>
<dbReference type="InterPro" id="IPR036691">
    <property type="entry name" value="Endo/exonu/phosph_ase_sf"/>
</dbReference>
<keyword evidence="6 11" id="KW-0378">Hydrolase</keyword>
<evidence type="ECO:0000256" key="2">
    <source>
        <dbReference type="ARBA" id="ARBA00001946"/>
    </source>
</evidence>